<dbReference type="NCBIfam" id="TIGR00095">
    <property type="entry name" value="16S rRNA (guanine(966)-N(2))-methyltransferase RsmD"/>
    <property type="match status" value="1"/>
</dbReference>
<dbReference type="PATRIC" id="fig|199.248.peg.1082"/>
<organism evidence="3 4">
    <name type="scientific">Campylobacter concisus</name>
    <dbReference type="NCBI Taxonomy" id="199"/>
    <lineage>
        <taxon>Bacteria</taxon>
        <taxon>Pseudomonadati</taxon>
        <taxon>Campylobacterota</taxon>
        <taxon>Epsilonproteobacteria</taxon>
        <taxon>Campylobacterales</taxon>
        <taxon>Campylobacteraceae</taxon>
        <taxon>Campylobacter</taxon>
    </lineage>
</organism>
<dbReference type="RefSeq" id="WP_054196707.1">
    <property type="nucleotide sequence ID" value="NZ_CABMKQ010000043.1"/>
</dbReference>
<keyword evidence="2 3" id="KW-0808">Transferase</keyword>
<reference evidence="4" key="1">
    <citation type="submission" date="2015-08" db="EMBL/GenBank/DDBJ databases">
        <title>Comparative genomics of the Campylobacter concisus group.</title>
        <authorList>
            <person name="Miller W.G."/>
            <person name="Yee E."/>
            <person name="Chapman M.H."/>
            <person name="Huynh S."/>
            <person name="Bono J.L."/>
            <person name="On S.L.W."/>
            <person name="St Leger J."/>
            <person name="Foster G."/>
            <person name="Parker C.T."/>
        </authorList>
    </citation>
    <scope>NUCLEOTIDE SEQUENCE [LARGE SCALE GENOMIC DNA]</scope>
    <source>
        <strain evidence="4">ATCC 33237</strain>
    </source>
</reference>
<proteinExistence type="predicted"/>
<evidence type="ECO:0000256" key="2">
    <source>
        <dbReference type="ARBA" id="ARBA00022679"/>
    </source>
</evidence>
<dbReference type="EMBL" id="CP012541">
    <property type="protein sequence ID" value="ALF47719.1"/>
    <property type="molecule type" value="Genomic_DNA"/>
</dbReference>
<name>A0A0M4TMC5_9BACT</name>
<dbReference type="Gene3D" id="3.40.50.150">
    <property type="entry name" value="Vaccinia Virus protein VP39"/>
    <property type="match status" value="1"/>
</dbReference>
<keyword evidence="1 3" id="KW-0489">Methyltransferase</keyword>
<dbReference type="GO" id="GO:0008168">
    <property type="term" value="F:methyltransferase activity"/>
    <property type="evidence" value="ECO:0007669"/>
    <property type="project" value="UniProtKB-KW"/>
</dbReference>
<dbReference type="GeneID" id="28662721"/>
<dbReference type="KEGG" id="ccoc:CCON33237_1044"/>
<dbReference type="SUPFAM" id="SSF53335">
    <property type="entry name" value="S-adenosyl-L-methionine-dependent methyltransferases"/>
    <property type="match status" value="1"/>
</dbReference>
<evidence type="ECO:0000313" key="3">
    <source>
        <dbReference type="EMBL" id="ALF47719.1"/>
    </source>
</evidence>
<dbReference type="PANTHER" id="PTHR43542">
    <property type="entry name" value="METHYLTRANSFERASE"/>
    <property type="match status" value="1"/>
</dbReference>
<dbReference type="Proteomes" id="UP000066049">
    <property type="component" value="Chromosome"/>
</dbReference>
<dbReference type="AlphaFoldDB" id="A0A0M4TMC5"/>
<dbReference type="GO" id="GO:0031167">
    <property type="term" value="P:rRNA methylation"/>
    <property type="evidence" value="ECO:0007669"/>
    <property type="project" value="InterPro"/>
</dbReference>
<evidence type="ECO:0000256" key="1">
    <source>
        <dbReference type="ARBA" id="ARBA00022603"/>
    </source>
</evidence>
<sequence>MKLYTKISSGKFKGKRLELPSLSTTRSTKSIVKESFFNVIRDEIYSLTFIEGFGGSGVMASEAVSNGAREAIAIEKDRAAFKITQNNLASLECSNLKAINGDTFSVLPDIVNSQSGKVLLYLDPPFDIRAGFDGIYEKLVNLISQLKKEKIYMIVFEHNSDFKFCDEISTYKLVKFKKFGATSLSYFQ</sequence>
<dbReference type="PANTHER" id="PTHR43542:SF1">
    <property type="entry name" value="METHYLTRANSFERASE"/>
    <property type="match status" value="1"/>
</dbReference>
<dbReference type="Pfam" id="PF03602">
    <property type="entry name" value="Cons_hypoth95"/>
    <property type="match status" value="1"/>
</dbReference>
<dbReference type="PIRSF" id="PIRSF004553">
    <property type="entry name" value="CHP00095"/>
    <property type="match status" value="1"/>
</dbReference>
<protein>
    <submittedName>
        <fullName evidence="3">RNA methyltransferase, RsmD family</fullName>
    </submittedName>
</protein>
<accession>A0A0M4TMC5</accession>
<dbReference type="InterPro" id="IPR004398">
    <property type="entry name" value="RNA_MeTrfase_RsmD"/>
</dbReference>
<evidence type="ECO:0000313" key="4">
    <source>
        <dbReference type="Proteomes" id="UP000066049"/>
    </source>
</evidence>
<dbReference type="InterPro" id="IPR029063">
    <property type="entry name" value="SAM-dependent_MTases_sf"/>
</dbReference>
<gene>
    <name evidence="3" type="ORF">CCON33237_1044</name>
</gene>
<dbReference type="CDD" id="cd02440">
    <property type="entry name" value="AdoMet_MTases"/>
    <property type="match status" value="1"/>
</dbReference>